<dbReference type="GO" id="GO:0016020">
    <property type="term" value="C:membrane"/>
    <property type="evidence" value="ECO:0007669"/>
    <property type="project" value="UniProtKB-SubCell"/>
</dbReference>
<name>A0A344UT05_9ACTN</name>
<feature type="transmembrane region" description="Helical" evidence="5">
    <location>
        <begin position="228"/>
        <end position="246"/>
    </location>
</feature>
<keyword evidence="8" id="KW-1185">Reference proteome</keyword>
<dbReference type="InterPro" id="IPR051784">
    <property type="entry name" value="Nod_factor_ABC_transporter"/>
</dbReference>
<feature type="transmembrane region" description="Helical" evidence="5">
    <location>
        <begin position="142"/>
        <end position="164"/>
    </location>
</feature>
<dbReference type="RefSeq" id="WP_114044415.1">
    <property type="nucleotide sequence ID" value="NZ_CP025198.1"/>
</dbReference>
<evidence type="ECO:0000256" key="2">
    <source>
        <dbReference type="ARBA" id="ARBA00022692"/>
    </source>
</evidence>
<evidence type="ECO:0000313" key="7">
    <source>
        <dbReference type="EMBL" id="AXE38403.1"/>
    </source>
</evidence>
<evidence type="ECO:0000313" key="8">
    <source>
        <dbReference type="Proteomes" id="UP000251995"/>
    </source>
</evidence>
<sequence length="254" mass="26873">MTALDLHPAPHAAPAATRIRNHGLTEAKLVMRNGEQIVLALVIPIAILVGGRFLGDRVDLPMSMLAPSVLALAIWSTCFTSQAIMTGFERRYGVLERLCATPLGRGGLLAGKALAYSLISLAQVILLAVVALILGWRPVGSALAWLPMLASVLLAMAAFSLFALSLAGSLRAEATLGLANLLYLVGLAAGAVVWPLRDYPDAVRPIVAVLPTTALGESLRAWGGGQTLWWPVLSLVLWAAAMALLARKVFKWVS</sequence>
<dbReference type="GO" id="GO:0140359">
    <property type="term" value="F:ABC-type transporter activity"/>
    <property type="evidence" value="ECO:0007669"/>
    <property type="project" value="InterPro"/>
</dbReference>
<protein>
    <recommendedName>
        <fullName evidence="6">ABC-2 type transporter transmembrane domain-containing protein</fullName>
    </recommendedName>
</protein>
<dbReference type="Proteomes" id="UP000251995">
    <property type="component" value="Chromosome"/>
</dbReference>
<dbReference type="AlphaFoldDB" id="A0A344UT05"/>
<organism evidence="7 8">
    <name type="scientific">Acidipropionibacterium virtanenii</name>
    <dbReference type="NCBI Taxonomy" id="2057246"/>
    <lineage>
        <taxon>Bacteria</taxon>
        <taxon>Bacillati</taxon>
        <taxon>Actinomycetota</taxon>
        <taxon>Actinomycetes</taxon>
        <taxon>Propionibacteriales</taxon>
        <taxon>Propionibacteriaceae</taxon>
        <taxon>Acidipropionibacterium</taxon>
    </lineage>
</organism>
<comment type="subcellular location">
    <subcellularLocation>
        <location evidence="1">Membrane</location>
        <topology evidence="1">Multi-pass membrane protein</topology>
    </subcellularLocation>
</comment>
<evidence type="ECO:0000259" key="6">
    <source>
        <dbReference type="Pfam" id="PF12698"/>
    </source>
</evidence>
<dbReference type="KEGG" id="acij:JS278_01227"/>
<feature type="transmembrane region" description="Helical" evidence="5">
    <location>
        <begin position="113"/>
        <end position="136"/>
    </location>
</feature>
<dbReference type="PANTHER" id="PTHR43229">
    <property type="entry name" value="NODULATION PROTEIN J"/>
    <property type="match status" value="1"/>
</dbReference>
<evidence type="ECO:0000256" key="1">
    <source>
        <dbReference type="ARBA" id="ARBA00004141"/>
    </source>
</evidence>
<dbReference type="OrthoDB" id="160207at2"/>
<feature type="transmembrane region" description="Helical" evidence="5">
    <location>
        <begin position="37"/>
        <end position="54"/>
    </location>
</feature>
<feature type="domain" description="ABC-2 type transporter transmembrane" evidence="6">
    <location>
        <begin position="65"/>
        <end position="246"/>
    </location>
</feature>
<evidence type="ECO:0000256" key="5">
    <source>
        <dbReference type="SAM" id="Phobius"/>
    </source>
</evidence>
<keyword evidence="3 5" id="KW-1133">Transmembrane helix</keyword>
<reference evidence="7 8" key="1">
    <citation type="submission" date="2017-12" db="EMBL/GenBank/DDBJ databases">
        <title>The whole genome sequence of the Acidipropionibacterium virtanenii sp. nov. type strain JS278.</title>
        <authorList>
            <person name="Laine P."/>
            <person name="Deptula P."/>
            <person name="Varmanen P."/>
            <person name="Auvinen P."/>
        </authorList>
    </citation>
    <scope>NUCLEOTIDE SEQUENCE [LARGE SCALE GENOMIC DNA]</scope>
    <source>
        <strain evidence="7 8">JS278</strain>
    </source>
</reference>
<evidence type="ECO:0000256" key="4">
    <source>
        <dbReference type="ARBA" id="ARBA00023136"/>
    </source>
</evidence>
<keyword evidence="4 5" id="KW-0472">Membrane</keyword>
<feature type="transmembrane region" description="Helical" evidence="5">
    <location>
        <begin position="176"/>
        <end position="196"/>
    </location>
</feature>
<proteinExistence type="predicted"/>
<accession>A0A344UT05</accession>
<feature type="transmembrane region" description="Helical" evidence="5">
    <location>
        <begin position="66"/>
        <end position="88"/>
    </location>
</feature>
<evidence type="ECO:0000256" key="3">
    <source>
        <dbReference type="ARBA" id="ARBA00022989"/>
    </source>
</evidence>
<keyword evidence="2 5" id="KW-0812">Transmembrane</keyword>
<gene>
    <name evidence="7" type="ORF">JS278_01227</name>
</gene>
<dbReference type="InterPro" id="IPR013525">
    <property type="entry name" value="ABC2_TM"/>
</dbReference>
<dbReference type="Pfam" id="PF12698">
    <property type="entry name" value="ABC2_membrane_3"/>
    <property type="match status" value="1"/>
</dbReference>
<dbReference type="EMBL" id="CP025198">
    <property type="protein sequence ID" value="AXE38403.1"/>
    <property type="molecule type" value="Genomic_DNA"/>
</dbReference>
<dbReference type="PANTHER" id="PTHR43229:SF2">
    <property type="entry name" value="NODULATION PROTEIN J"/>
    <property type="match status" value="1"/>
</dbReference>